<evidence type="ECO:0000256" key="1">
    <source>
        <dbReference type="SAM" id="Coils"/>
    </source>
</evidence>
<feature type="region of interest" description="Disordered" evidence="2">
    <location>
        <begin position="143"/>
        <end position="173"/>
    </location>
</feature>
<organism evidence="4">
    <name type="scientific">uncultured Caudovirales phage</name>
    <dbReference type="NCBI Taxonomy" id="2100421"/>
    <lineage>
        <taxon>Viruses</taxon>
        <taxon>Duplodnaviria</taxon>
        <taxon>Heunggongvirae</taxon>
        <taxon>Uroviricota</taxon>
        <taxon>Caudoviricetes</taxon>
        <taxon>Peduoviridae</taxon>
        <taxon>Maltschvirus</taxon>
        <taxon>Maltschvirus maltsch</taxon>
    </lineage>
</organism>
<proteinExistence type="predicted"/>
<evidence type="ECO:0000259" key="3">
    <source>
        <dbReference type="Pfam" id="PF02195"/>
    </source>
</evidence>
<dbReference type="SUPFAM" id="SSF110849">
    <property type="entry name" value="ParB/Sulfiredoxin"/>
    <property type="match status" value="1"/>
</dbReference>
<gene>
    <name evidence="4" type="ORF">UFOVP393_73</name>
</gene>
<evidence type="ECO:0000313" key="4">
    <source>
        <dbReference type="EMBL" id="CAB5224415.1"/>
    </source>
</evidence>
<dbReference type="Gene3D" id="3.90.1530.10">
    <property type="entry name" value="Conserved hypothetical protein from pyrococcus furiosus pfu- 392566-001, ParB domain"/>
    <property type="match status" value="1"/>
</dbReference>
<protein>
    <submittedName>
        <fullName evidence="4">ParB/Sulfiredoxin</fullName>
    </submittedName>
</protein>
<evidence type="ECO:0000256" key="2">
    <source>
        <dbReference type="SAM" id="MobiDB-lite"/>
    </source>
</evidence>
<reference evidence="4" key="1">
    <citation type="submission" date="2020-05" db="EMBL/GenBank/DDBJ databases">
        <authorList>
            <person name="Chiriac C."/>
            <person name="Salcher M."/>
            <person name="Ghai R."/>
            <person name="Kavagutti S V."/>
        </authorList>
    </citation>
    <scope>NUCLEOTIDE SEQUENCE</scope>
</reference>
<dbReference type="InterPro" id="IPR003115">
    <property type="entry name" value="ParB_N"/>
</dbReference>
<sequence>MIQIEIDKIRLDGGTQSRKQVYEDVVSTYTEHLLDGGEMPEIVVFYDGKHYWIADGFHRYHAHKRAGRKTIGCELHNGTKRDAFVYSRGANAEHGLPRTSEEKRLIVMSVLDDIDFCDMSDREIAKMCRVSNMTVGRIKKAMDLNKKQKMPAPPAKKPSTKAEPAKAPEERTEEDQVAEMASEMQFIAEENAKLKDRLAVLKMDTDDEAKAEVSSTIEELRTQVKDLEMQLKAVTISRNDFQNKFAEAIKQVSYWKKRSEKAEKK</sequence>
<feature type="coiled-coil region" evidence="1">
    <location>
        <begin position="177"/>
        <end position="244"/>
    </location>
</feature>
<feature type="domain" description="ParB-like N-terminal" evidence="3">
    <location>
        <begin position="3"/>
        <end position="83"/>
    </location>
</feature>
<name>A0A6J7X2M6_9CAUD</name>
<keyword evidence="1" id="KW-0175">Coiled coil</keyword>
<dbReference type="Pfam" id="PF02195">
    <property type="entry name" value="ParB_N"/>
    <property type="match status" value="1"/>
</dbReference>
<dbReference type="EMBL" id="LR798335">
    <property type="protein sequence ID" value="CAB5224415.1"/>
    <property type="molecule type" value="Genomic_DNA"/>
</dbReference>
<dbReference type="InterPro" id="IPR036086">
    <property type="entry name" value="ParB/Sulfiredoxin_sf"/>
</dbReference>
<accession>A0A6J7X2M6</accession>